<name>A0A1H4EH36_9BACT</name>
<dbReference type="PANTHER" id="PTHR43685">
    <property type="entry name" value="GLYCOSYLTRANSFERASE"/>
    <property type="match status" value="1"/>
</dbReference>
<evidence type="ECO:0000259" key="1">
    <source>
        <dbReference type="Pfam" id="PF00535"/>
    </source>
</evidence>
<dbReference type="InterPro" id="IPR001173">
    <property type="entry name" value="Glyco_trans_2-like"/>
</dbReference>
<feature type="domain" description="Glycosyltransferase 2-like" evidence="1">
    <location>
        <begin position="7"/>
        <end position="119"/>
    </location>
</feature>
<keyword evidence="2" id="KW-0808">Transferase</keyword>
<organism evidence="2 3">
    <name type="scientific">Alistipes timonensis JC136</name>
    <dbReference type="NCBI Taxonomy" id="1033731"/>
    <lineage>
        <taxon>Bacteria</taxon>
        <taxon>Pseudomonadati</taxon>
        <taxon>Bacteroidota</taxon>
        <taxon>Bacteroidia</taxon>
        <taxon>Bacteroidales</taxon>
        <taxon>Rikenellaceae</taxon>
        <taxon>Alistipes</taxon>
    </lineage>
</organism>
<reference evidence="2 3" key="1">
    <citation type="submission" date="2016-10" db="EMBL/GenBank/DDBJ databases">
        <authorList>
            <person name="de Groot N.N."/>
        </authorList>
    </citation>
    <scope>NUCLEOTIDE SEQUENCE [LARGE SCALE GENOMIC DNA]</scope>
    <source>
        <strain evidence="2 3">DSM 25383</strain>
    </source>
</reference>
<dbReference type="SUPFAM" id="SSF53448">
    <property type="entry name" value="Nucleotide-diphospho-sugar transferases"/>
    <property type="match status" value="1"/>
</dbReference>
<dbReference type="PANTHER" id="PTHR43685:SF2">
    <property type="entry name" value="GLYCOSYLTRANSFERASE 2-LIKE DOMAIN-CONTAINING PROTEIN"/>
    <property type="match status" value="1"/>
</dbReference>
<dbReference type="AlphaFoldDB" id="A0A1H4EH36"/>
<dbReference type="RefSeq" id="WP_010265254.1">
    <property type="nucleotide sequence ID" value="NZ_CAEG01000016.1"/>
</dbReference>
<protein>
    <submittedName>
        <fullName evidence="2">Glycosyltransferase involved in cell wall bisynthesis</fullName>
    </submittedName>
</protein>
<evidence type="ECO:0000313" key="3">
    <source>
        <dbReference type="Proteomes" id="UP000183253"/>
    </source>
</evidence>
<dbReference type="OrthoDB" id="6307329at2"/>
<dbReference type="EMBL" id="FNRI01000007">
    <property type="protein sequence ID" value="SEA83542.1"/>
    <property type="molecule type" value="Genomic_DNA"/>
</dbReference>
<dbReference type="Pfam" id="PF00535">
    <property type="entry name" value="Glycos_transf_2"/>
    <property type="match status" value="1"/>
</dbReference>
<dbReference type="InterPro" id="IPR029044">
    <property type="entry name" value="Nucleotide-diphossugar_trans"/>
</dbReference>
<accession>A0A1H4EH36</accession>
<proteinExistence type="predicted"/>
<keyword evidence="3" id="KW-1185">Reference proteome</keyword>
<dbReference type="Gene3D" id="3.90.550.10">
    <property type="entry name" value="Spore Coat Polysaccharide Biosynthesis Protein SpsA, Chain A"/>
    <property type="match status" value="1"/>
</dbReference>
<dbReference type="GO" id="GO:0016740">
    <property type="term" value="F:transferase activity"/>
    <property type="evidence" value="ECO:0007669"/>
    <property type="project" value="UniProtKB-KW"/>
</dbReference>
<dbReference type="InterPro" id="IPR050834">
    <property type="entry name" value="Glycosyltransf_2"/>
</dbReference>
<dbReference type="STRING" id="1033731.SAMN05444145_10764"/>
<dbReference type="CDD" id="cd00761">
    <property type="entry name" value="Glyco_tranf_GTA_type"/>
    <property type="match status" value="1"/>
</dbReference>
<gene>
    <name evidence="2" type="ORF">SAMN05444145_10764</name>
</gene>
<evidence type="ECO:0000313" key="2">
    <source>
        <dbReference type="EMBL" id="SEA83542.1"/>
    </source>
</evidence>
<dbReference type="Proteomes" id="UP000183253">
    <property type="component" value="Unassembled WGS sequence"/>
</dbReference>
<sequence>MSKPTISVVIPLYNKQREVAAAVRSALAQSYPPLEIVVVDDGSTDGSAEVVRQISSPLVRLIAQPNAGVCVARNHGIAETSGEYVALLDADDAWEPGFLAEIAAMIEEFPGCGIYCTGFSIVSHDGMFPAESPTKRGIVENFFRDSAHRYIAIPSASCIPRRVFDTVGGFPEGMKIAEDLHLWIRIARRYPVCFSPERLVRYSRVASNRSAAVYTPEQTVYSFEELYNPEAPEEDREFVARAALGKALIQSVKGGTKEARRAARFFGWTRTYRRTLRKVRVLNSLPVSWRGPLIGFYNTLAWRIAKKGL</sequence>